<dbReference type="PANTHER" id="PTHR38839">
    <property type="entry name" value="TRANSCRIPTIONAL REGULATOR WHID-RELATED"/>
    <property type="match status" value="1"/>
</dbReference>
<evidence type="ECO:0000256" key="5">
    <source>
        <dbReference type="ARBA" id="ARBA00022723"/>
    </source>
</evidence>
<keyword evidence="11 12" id="KW-0804">Transcription</keyword>
<evidence type="ECO:0000256" key="10">
    <source>
        <dbReference type="ARBA" id="ARBA00023157"/>
    </source>
</evidence>
<evidence type="ECO:0000313" key="16">
    <source>
        <dbReference type="Proteomes" id="UP001344658"/>
    </source>
</evidence>
<evidence type="ECO:0000256" key="4">
    <source>
        <dbReference type="ARBA" id="ARBA00022490"/>
    </source>
</evidence>
<feature type="binding site" evidence="12">
    <location>
        <position position="53"/>
    </location>
    <ligand>
        <name>[4Fe-4S] cluster</name>
        <dbReference type="ChEBI" id="CHEBI:49883"/>
    </ligand>
</feature>
<dbReference type="EMBL" id="JAZEWV010000004">
    <property type="protein sequence ID" value="MEE4541796.1"/>
    <property type="molecule type" value="Genomic_DNA"/>
</dbReference>
<feature type="binding site" evidence="12">
    <location>
        <position position="62"/>
    </location>
    <ligand>
        <name>[4Fe-4S] cluster</name>
        <dbReference type="ChEBI" id="CHEBI:49883"/>
    </ligand>
</feature>
<sequence length="124" mass="13785">MADFSRLPGPNADLWDWQLVAACRGVDSSLFFHPEGERGAARSARETAAKEVCMRCPVRAECATHALAVREPYGVWGGLTEDEREAMMGRSRSRDRDHGHEAEMDSEPLDPEHDDHRSSAAATY</sequence>
<evidence type="ECO:0000256" key="7">
    <source>
        <dbReference type="ARBA" id="ARBA00023014"/>
    </source>
</evidence>
<evidence type="ECO:0000256" key="9">
    <source>
        <dbReference type="ARBA" id="ARBA00023125"/>
    </source>
</evidence>
<evidence type="ECO:0000256" key="12">
    <source>
        <dbReference type="HAMAP-Rule" id="MF_01479"/>
    </source>
</evidence>
<evidence type="ECO:0000256" key="13">
    <source>
        <dbReference type="SAM" id="MobiDB-lite"/>
    </source>
</evidence>
<dbReference type="InterPro" id="IPR034768">
    <property type="entry name" value="4FE4S_WBL"/>
</dbReference>
<proteinExistence type="inferred from homology"/>
<keyword evidence="7 12" id="KW-0411">Iron-sulfur</keyword>
<keyword evidence="5 12" id="KW-0479">Metal-binding</keyword>
<evidence type="ECO:0000259" key="14">
    <source>
        <dbReference type="PROSITE" id="PS51674"/>
    </source>
</evidence>
<evidence type="ECO:0000256" key="2">
    <source>
        <dbReference type="ARBA" id="ARBA00006597"/>
    </source>
</evidence>
<keyword evidence="9 12" id="KW-0238">DNA-binding</keyword>
<comment type="cofactor">
    <cofactor evidence="12">
        <name>[4Fe-4S] cluster</name>
        <dbReference type="ChEBI" id="CHEBI:49883"/>
    </cofactor>
    <text evidence="12">Binds 1 [4Fe-4S] cluster per subunit. Following nitrosylation of the [4Fe-4S] cluster binds 1 [4Fe-8(NO)] cluster per subunit.</text>
</comment>
<feature type="domain" description="4Fe-4S Wbl-type" evidence="14">
    <location>
        <begin position="22"/>
        <end position="86"/>
    </location>
</feature>
<keyword evidence="16" id="KW-1185">Reference proteome</keyword>
<feature type="compositionally biased region" description="Basic and acidic residues" evidence="13">
    <location>
        <begin position="92"/>
        <end position="103"/>
    </location>
</feature>
<comment type="caution">
    <text evidence="15">The sequence shown here is derived from an EMBL/GenBank/DDBJ whole genome shotgun (WGS) entry which is preliminary data.</text>
</comment>
<protein>
    <recommendedName>
        <fullName evidence="12">Transcriptional regulator WhiB</fullName>
    </recommendedName>
</protein>
<evidence type="ECO:0000256" key="6">
    <source>
        <dbReference type="ARBA" id="ARBA00023004"/>
    </source>
</evidence>
<feature type="region of interest" description="Disordered" evidence="13">
    <location>
        <begin position="86"/>
        <end position="124"/>
    </location>
</feature>
<keyword evidence="4 12" id="KW-0963">Cytoplasm</keyword>
<dbReference type="PROSITE" id="PS51674">
    <property type="entry name" value="4FE4S_WBL"/>
    <property type="match status" value="1"/>
</dbReference>
<feature type="binding site" evidence="12">
    <location>
        <position position="23"/>
    </location>
    <ligand>
        <name>[4Fe-4S] cluster</name>
        <dbReference type="ChEBI" id="CHEBI:49883"/>
    </ligand>
</feature>
<keyword evidence="8 12" id="KW-0805">Transcription regulation</keyword>
<dbReference type="HAMAP" id="MF_01479">
    <property type="entry name" value="WhiB"/>
    <property type="match status" value="1"/>
</dbReference>
<gene>
    <name evidence="12" type="primary">whiB</name>
    <name evidence="15" type="ORF">V2S66_07405</name>
</gene>
<reference evidence="15 16" key="1">
    <citation type="submission" date="2023-12" db="EMBL/GenBank/DDBJ databases">
        <title>Streptomyces sp. V4-01.</title>
        <authorList>
            <person name="Somphong A."/>
            <person name="Phongsopitanun W."/>
        </authorList>
    </citation>
    <scope>NUCLEOTIDE SEQUENCE [LARGE SCALE GENOMIC DNA]</scope>
    <source>
        <strain evidence="15 16">V4-01</strain>
    </source>
</reference>
<evidence type="ECO:0000256" key="3">
    <source>
        <dbReference type="ARBA" id="ARBA00022485"/>
    </source>
</evidence>
<keyword evidence="6 12" id="KW-0408">Iron</keyword>
<dbReference type="Proteomes" id="UP001344658">
    <property type="component" value="Unassembled WGS sequence"/>
</dbReference>
<dbReference type="RefSeq" id="WP_330793714.1">
    <property type="nucleotide sequence ID" value="NZ_JAZEWV010000004.1"/>
</dbReference>
<dbReference type="Pfam" id="PF02467">
    <property type="entry name" value="Whib"/>
    <property type="match status" value="1"/>
</dbReference>
<evidence type="ECO:0000313" key="15">
    <source>
        <dbReference type="EMBL" id="MEE4541796.1"/>
    </source>
</evidence>
<name>A0ABU7P7M9_9ACTN</name>
<dbReference type="InterPro" id="IPR003482">
    <property type="entry name" value="Whib"/>
</dbReference>
<organism evidence="15 16">
    <name type="scientific">Actinacidiphila polyblastidii</name>
    <dbReference type="NCBI Taxonomy" id="3110430"/>
    <lineage>
        <taxon>Bacteria</taxon>
        <taxon>Bacillati</taxon>
        <taxon>Actinomycetota</taxon>
        <taxon>Actinomycetes</taxon>
        <taxon>Kitasatosporales</taxon>
        <taxon>Streptomycetaceae</taxon>
        <taxon>Actinacidiphila</taxon>
    </lineage>
</organism>
<accession>A0ABU7P7M9</accession>
<comment type="subcellular location">
    <subcellularLocation>
        <location evidence="1 12">Cytoplasm</location>
    </subcellularLocation>
</comment>
<dbReference type="PANTHER" id="PTHR38839:SF5">
    <property type="entry name" value="TRANSCRIPTIONAL REGULATOR WHID"/>
    <property type="match status" value="1"/>
</dbReference>
<comment type="similarity">
    <text evidence="2 12">Belongs to the WhiB family.</text>
</comment>
<evidence type="ECO:0000256" key="1">
    <source>
        <dbReference type="ARBA" id="ARBA00004496"/>
    </source>
</evidence>
<comment type="PTM">
    <text evidence="12">The Fe-S cluster can be nitrosylated by nitric oxide (NO).</text>
</comment>
<evidence type="ECO:0000256" key="8">
    <source>
        <dbReference type="ARBA" id="ARBA00023015"/>
    </source>
</evidence>
<comment type="function">
    <text evidence="12">Acts as a transcriptional regulator. Probably redox-responsive. The apo- but not holo-form probably binds DNA.</text>
</comment>
<keyword evidence="10 12" id="KW-1015">Disulfide bond</keyword>
<comment type="PTM">
    <text evidence="12">Upon Fe-S cluster removal intramolecular disulfide bonds are formed.</text>
</comment>
<feature type="binding site" evidence="12">
    <location>
        <position position="56"/>
    </location>
    <ligand>
        <name>[4Fe-4S] cluster</name>
        <dbReference type="ChEBI" id="CHEBI:49883"/>
    </ligand>
</feature>
<evidence type="ECO:0000256" key="11">
    <source>
        <dbReference type="ARBA" id="ARBA00023163"/>
    </source>
</evidence>
<keyword evidence="3 12" id="KW-0004">4Fe-4S</keyword>